<gene>
    <name evidence="2" type="ordered locus">CTA_0421</name>
</gene>
<dbReference type="HOGENOM" id="CLU_051576_1_1_0"/>
<reference evidence="2 3" key="1">
    <citation type="journal article" date="2005" name="Infect. Immun.">
        <title>Comparative genomic analysis of Chlamydia trachomatis oculotropic and genitotropic strains.</title>
        <authorList>
            <person name="Carlson J.H."/>
            <person name="Porcella S.F."/>
            <person name="McClarty G."/>
            <person name="Caldwell H.D."/>
        </authorList>
    </citation>
    <scope>NUCLEOTIDE SEQUENCE [LARGE SCALE GENOMIC DNA]</scope>
    <source>
        <strain evidence="3">ATCC VR-571B / DSM 19440 / HAR-13</strain>
    </source>
</reference>
<dbReference type="Proteomes" id="UP000002532">
    <property type="component" value="Chromosome"/>
</dbReference>
<evidence type="ECO:0000313" key="2">
    <source>
        <dbReference type="EMBL" id="AAX50655.1"/>
    </source>
</evidence>
<accession>A0A0H2X0Y9</accession>
<comment type="similarity">
    <text evidence="1">Belongs to the MYG1 family.</text>
</comment>
<sequence length="304" mass="34953">MFVVLLSRGLRRIMRMQIPRSVGTHDGSFHADEVTACALLIMFDLVDENKIVRTRDPQKLAQCEYVCDVGGRYSTEHKRFDHHQVSYTGSWSSAGMVLDYLHGLGFLSHDEYEYLNNTLVHGVDEQDNGRFFSKEGFCSFSDIIKIYNPLEEGGNTDKEFFFALRFAIDLLTRLREKFCYDRVCRDIVKQVMEKESVCLRFDRPLAWQENFFSLGGESHPAAFVSFPCSDQWILRGIPPTLDRRMEVRIPFPEEWAGLLGDQLVQATGIPGAIFCHKGLFLSVWDSQESCEEALNLVLKQQRLV</sequence>
<protein>
    <submittedName>
        <fullName evidence="2">MYG1 protein</fullName>
    </submittedName>
</protein>
<name>A0A0H2X0Y9_CHLTA</name>
<dbReference type="InterPro" id="IPR003226">
    <property type="entry name" value="MYG1_exonuclease"/>
</dbReference>
<evidence type="ECO:0000313" key="3">
    <source>
        <dbReference type="Proteomes" id="UP000002532"/>
    </source>
</evidence>
<dbReference type="PANTHER" id="PTHR11215">
    <property type="entry name" value="METAL DEPENDENT HYDROLASE - RELATED"/>
    <property type="match status" value="1"/>
</dbReference>
<keyword evidence="3" id="KW-1185">Reference proteome</keyword>
<organism evidence="2 3">
    <name type="scientific">Chlamydia trachomatis serovar A (strain ATCC VR-571B / DSM 19440 / HAR-13)</name>
    <dbReference type="NCBI Taxonomy" id="315277"/>
    <lineage>
        <taxon>Bacteria</taxon>
        <taxon>Pseudomonadati</taxon>
        <taxon>Chlamydiota</taxon>
        <taxon>Chlamydiia</taxon>
        <taxon>Chlamydiales</taxon>
        <taxon>Chlamydiaceae</taxon>
        <taxon>Chlamydia/Chlamydophila group</taxon>
        <taxon>Chlamydia</taxon>
    </lineage>
</organism>
<proteinExistence type="inferred from homology"/>
<dbReference type="EMBL" id="CP000051">
    <property type="protein sequence ID" value="AAX50655.1"/>
    <property type="molecule type" value="Genomic_DNA"/>
</dbReference>
<dbReference type="PANTHER" id="PTHR11215:SF1">
    <property type="entry name" value="MYG1 EXONUCLEASE"/>
    <property type="match status" value="1"/>
</dbReference>
<dbReference type="Pfam" id="PF03690">
    <property type="entry name" value="MYG1_exonuc"/>
    <property type="match status" value="1"/>
</dbReference>
<dbReference type="AlphaFoldDB" id="A0A0H2X0Y9"/>
<evidence type="ECO:0000256" key="1">
    <source>
        <dbReference type="ARBA" id="ARBA00010105"/>
    </source>
</evidence>
<dbReference type="KEGG" id="cta:CTA_0421"/>